<dbReference type="Proteomes" id="UP000007887">
    <property type="component" value="Chromosome"/>
</dbReference>
<dbReference type="EMBL" id="AP012292">
    <property type="protein sequence ID" value="BAL83712.1"/>
    <property type="molecule type" value="Genomic_DNA"/>
</dbReference>
<dbReference type="AlphaFoldDB" id="I0GSH5"/>
<dbReference type="KEGG" id="sri:SELR_20040"/>
<evidence type="ECO:0000313" key="2">
    <source>
        <dbReference type="Proteomes" id="UP000007887"/>
    </source>
</evidence>
<sequence>MRWRKKAIQLCLVSKSDKSGIDWSDLTGQMSKNSLAGTIVFGEAVFDIYAYKLYNKRRFICAWEDKKC</sequence>
<evidence type="ECO:0000313" key="1">
    <source>
        <dbReference type="EMBL" id="BAL83712.1"/>
    </source>
</evidence>
<proteinExistence type="predicted"/>
<dbReference type="HOGENOM" id="CLU_2791623_0_0_9"/>
<accession>I0GSH5</accession>
<name>I0GSH5_SELRL</name>
<gene>
    <name evidence="1" type="ordered locus">SELR_20040</name>
</gene>
<protein>
    <submittedName>
        <fullName evidence="1">Uncharacterized protein</fullName>
    </submittedName>
</protein>
<reference evidence="1 2" key="1">
    <citation type="submission" date="2011-10" db="EMBL/GenBank/DDBJ databases">
        <title>Whole genome sequence of Selenomonas ruminantium subsp. lactilytica TAM6421.</title>
        <authorList>
            <person name="Oguchi A."/>
            <person name="Ankai A."/>
            <person name="Kaneko J."/>
            <person name="Yamada-Narita S."/>
            <person name="Fukui S."/>
            <person name="Takahashi M."/>
            <person name="Onodera T."/>
            <person name="Kojima S."/>
            <person name="Fushimi T."/>
            <person name="Abe N."/>
            <person name="Kamio Y."/>
            <person name="Yamazaki S."/>
            <person name="Fujita N."/>
        </authorList>
    </citation>
    <scope>NUCLEOTIDE SEQUENCE [LARGE SCALE GENOMIC DNA]</scope>
    <source>
        <strain evidence="2">NBRC 103574 / TAM6421</strain>
    </source>
</reference>
<organism evidence="1 2">
    <name type="scientific">Selenomonas ruminantium subsp. lactilytica (strain NBRC 103574 / TAM6421)</name>
    <dbReference type="NCBI Taxonomy" id="927704"/>
    <lineage>
        <taxon>Bacteria</taxon>
        <taxon>Bacillati</taxon>
        <taxon>Bacillota</taxon>
        <taxon>Negativicutes</taxon>
        <taxon>Selenomonadales</taxon>
        <taxon>Selenomonadaceae</taxon>
        <taxon>Selenomonas</taxon>
    </lineage>
</organism>